<name>A0A7E5WFR6_TRINI</name>
<evidence type="ECO:0000256" key="4">
    <source>
        <dbReference type="ARBA" id="ARBA00022692"/>
    </source>
</evidence>
<evidence type="ECO:0000256" key="6">
    <source>
        <dbReference type="ARBA" id="ARBA00022847"/>
    </source>
</evidence>
<sequence length="461" mass="52188">MKSVAIVETGQCVTHSRVVSLFPNFLSFTLPKKYTQNKKMAGVETVFKSRGACASSSHTLNMCFVVVVLLGIPSVMSQSLSFTENDIKVLQEEVYQIKLLQTGAYNTSLKVAATIQHPDIVQLDPQTLDIPAGGGDTSYDISAHGISPGHSEIYFTVTPDGYVQKDALFLRITVMISKALNYVSYIVGWVYFAAWSVSFYPQIYTNYSRKSVVGLNFDFLALNIMGFTMYSLFNCGLYFSKAIQINYFNRFPRGLNPVQLNDVFFSTHAAFATIITITQCCIYEREGQRVSTVARSILATMFLVVIITGILSVAHVIEWLDFLYYCSYIKLFITFIKYLPQAIMNYRRKSTVGWSIGNIILDFTGGFLSIFQMVVNAYNYNDWVSFFGDFTKFGLGLFSLAFDIFFMLQHYVFYREAKEFVRVNSSDERSDASSSSDGREYVVLVQNWNADEKKYDLEAKA</sequence>
<keyword evidence="3" id="KW-0813">Transport</keyword>
<dbReference type="GO" id="GO:0015293">
    <property type="term" value="F:symporter activity"/>
    <property type="evidence" value="ECO:0007669"/>
    <property type="project" value="UniProtKB-KW"/>
</dbReference>
<feature type="transmembrane region" description="Helical" evidence="11">
    <location>
        <begin position="179"/>
        <end position="200"/>
    </location>
</feature>
<dbReference type="FunFam" id="1.20.1280.290:FF:000016">
    <property type="entry name" value="Cystinosin homolog"/>
    <property type="match status" value="1"/>
</dbReference>
<evidence type="ECO:0000313" key="13">
    <source>
        <dbReference type="RefSeq" id="XP_026739543.1"/>
    </source>
</evidence>
<dbReference type="RefSeq" id="XP_026739543.1">
    <property type="nucleotide sequence ID" value="XM_026883742.1"/>
</dbReference>
<keyword evidence="8 11" id="KW-0472">Membrane</keyword>
<dbReference type="Proteomes" id="UP000322000">
    <property type="component" value="Chromosome 17"/>
</dbReference>
<keyword evidence="7 11" id="KW-1133">Transmembrane helix</keyword>
<evidence type="ECO:0000256" key="10">
    <source>
        <dbReference type="ARBA" id="ARBA00048473"/>
    </source>
</evidence>
<dbReference type="GeneID" id="113502256"/>
<proteinExistence type="inferred from homology"/>
<keyword evidence="4 11" id="KW-0812">Transmembrane</keyword>
<dbReference type="PANTHER" id="PTHR13131">
    <property type="entry name" value="CYSTINOSIN"/>
    <property type="match status" value="1"/>
</dbReference>
<dbReference type="GO" id="GO:0015184">
    <property type="term" value="F:L-cystine transmembrane transporter activity"/>
    <property type="evidence" value="ECO:0007669"/>
    <property type="project" value="TreeGrafter"/>
</dbReference>
<keyword evidence="5" id="KW-0677">Repeat</keyword>
<comment type="subcellular location">
    <subcellularLocation>
        <location evidence="1">Lysosome membrane</location>
        <topology evidence="1">Multi-pass membrane protein</topology>
    </subcellularLocation>
</comment>
<feature type="transmembrane region" description="Helical" evidence="11">
    <location>
        <begin position="220"/>
        <end position="240"/>
    </location>
</feature>
<evidence type="ECO:0000256" key="11">
    <source>
        <dbReference type="SAM" id="Phobius"/>
    </source>
</evidence>
<dbReference type="NCBIfam" id="TIGR00951">
    <property type="entry name" value="2A43"/>
    <property type="match status" value="1"/>
</dbReference>
<reference evidence="13" key="1">
    <citation type="submission" date="2025-08" db="UniProtKB">
        <authorList>
            <consortium name="RefSeq"/>
        </authorList>
    </citation>
    <scope>IDENTIFICATION</scope>
</reference>
<dbReference type="InParanoid" id="A0A7E5WFR6"/>
<keyword evidence="12" id="KW-1185">Reference proteome</keyword>
<keyword evidence="6" id="KW-0769">Symport</keyword>
<dbReference type="AlphaFoldDB" id="A0A7E5WFR6"/>
<dbReference type="KEGG" id="tnl:113502256"/>
<evidence type="ECO:0000256" key="2">
    <source>
        <dbReference type="ARBA" id="ARBA00006855"/>
    </source>
</evidence>
<comment type="similarity">
    <text evidence="2">Belongs to the cystinosin family.</text>
</comment>
<evidence type="ECO:0000256" key="3">
    <source>
        <dbReference type="ARBA" id="ARBA00022448"/>
    </source>
</evidence>
<evidence type="ECO:0000313" key="12">
    <source>
        <dbReference type="Proteomes" id="UP000322000"/>
    </source>
</evidence>
<evidence type="ECO:0000256" key="8">
    <source>
        <dbReference type="ARBA" id="ARBA00023136"/>
    </source>
</evidence>
<evidence type="ECO:0000256" key="1">
    <source>
        <dbReference type="ARBA" id="ARBA00004155"/>
    </source>
</evidence>
<feature type="transmembrane region" description="Helical" evidence="11">
    <location>
        <begin position="395"/>
        <end position="414"/>
    </location>
</feature>
<organism evidence="12 13">
    <name type="scientific">Trichoplusia ni</name>
    <name type="common">Cabbage looper</name>
    <dbReference type="NCBI Taxonomy" id="7111"/>
    <lineage>
        <taxon>Eukaryota</taxon>
        <taxon>Metazoa</taxon>
        <taxon>Ecdysozoa</taxon>
        <taxon>Arthropoda</taxon>
        <taxon>Hexapoda</taxon>
        <taxon>Insecta</taxon>
        <taxon>Pterygota</taxon>
        <taxon>Neoptera</taxon>
        <taxon>Endopterygota</taxon>
        <taxon>Lepidoptera</taxon>
        <taxon>Glossata</taxon>
        <taxon>Ditrysia</taxon>
        <taxon>Noctuoidea</taxon>
        <taxon>Noctuidae</taxon>
        <taxon>Plusiinae</taxon>
        <taxon>Trichoplusia</taxon>
    </lineage>
</organism>
<protein>
    <submittedName>
        <fullName evidence="13">Cystinosin homolog isoform X1</fullName>
    </submittedName>
</protein>
<dbReference type="GO" id="GO:0005765">
    <property type="term" value="C:lysosomal membrane"/>
    <property type="evidence" value="ECO:0007669"/>
    <property type="project" value="UniProtKB-SubCell"/>
</dbReference>
<dbReference type="InterPro" id="IPR005282">
    <property type="entry name" value="LC_transporter"/>
</dbReference>
<dbReference type="InterPro" id="IPR006603">
    <property type="entry name" value="PQ-loop_rpt"/>
</dbReference>
<dbReference type="CTD" id="1497"/>
<dbReference type="FunCoup" id="A0A7E5WFR6">
    <property type="interactions" value="415"/>
</dbReference>
<evidence type="ECO:0000256" key="9">
    <source>
        <dbReference type="ARBA" id="ARBA00023228"/>
    </source>
</evidence>
<feature type="transmembrane region" description="Helical" evidence="11">
    <location>
        <begin position="352"/>
        <end position="375"/>
    </location>
</feature>
<dbReference type="PANTHER" id="PTHR13131:SF5">
    <property type="entry name" value="CYSTINOSIN"/>
    <property type="match status" value="1"/>
</dbReference>
<gene>
    <name evidence="13" type="primary">LOC113502256</name>
</gene>
<accession>A0A7E5WFR6</accession>
<dbReference type="Gene3D" id="1.20.1280.290">
    <property type="match status" value="2"/>
</dbReference>
<feature type="transmembrane region" description="Helical" evidence="11">
    <location>
        <begin position="322"/>
        <end position="340"/>
    </location>
</feature>
<evidence type="ECO:0000256" key="7">
    <source>
        <dbReference type="ARBA" id="ARBA00022989"/>
    </source>
</evidence>
<feature type="transmembrane region" description="Helical" evidence="11">
    <location>
        <begin position="297"/>
        <end position="316"/>
    </location>
</feature>
<dbReference type="OrthoDB" id="75720at2759"/>
<keyword evidence="9" id="KW-0458">Lysosome</keyword>
<dbReference type="Pfam" id="PF04193">
    <property type="entry name" value="PQ-loop"/>
    <property type="match status" value="2"/>
</dbReference>
<dbReference type="SMART" id="SM00679">
    <property type="entry name" value="CTNS"/>
    <property type="match status" value="2"/>
</dbReference>
<comment type="catalytic activity">
    <reaction evidence="10">
        <text>L-cystine(out) + H(+)(out) = L-cystine(in) + H(+)(in)</text>
        <dbReference type="Rhea" id="RHEA:66172"/>
        <dbReference type="ChEBI" id="CHEBI:15378"/>
        <dbReference type="ChEBI" id="CHEBI:35491"/>
    </reaction>
    <physiologicalReaction direction="left-to-right" evidence="10">
        <dbReference type="Rhea" id="RHEA:66173"/>
    </physiologicalReaction>
</comment>
<evidence type="ECO:0000256" key="5">
    <source>
        <dbReference type="ARBA" id="ARBA00022737"/>
    </source>
</evidence>